<evidence type="ECO:0000313" key="2">
    <source>
        <dbReference type="EMBL" id="KAJ8421432.1"/>
    </source>
</evidence>
<feature type="region of interest" description="Disordered" evidence="1">
    <location>
        <begin position="1"/>
        <end position="57"/>
    </location>
</feature>
<reference evidence="2" key="1">
    <citation type="submission" date="2022-04" db="EMBL/GenBank/DDBJ databases">
        <title>Carnegiea gigantea Genome sequencing and assembly v2.</title>
        <authorList>
            <person name="Copetti D."/>
            <person name="Sanderson M.J."/>
            <person name="Burquez A."/>
            <person name="Wojciechowski M.F."/>
        </authorList>
    </citation>
    <scope>NUCLEOTIDE SEQUENCE</scope>
    <source>
        <strain evidence="2">SGP5-SGP5p</strain>
        <tissue evidence="2">Aerial part</tissue>
    </source>
</reference>
<comment type="caution">
    <text evidence="2">The sequence shown here is derived from an EMBL/GenBank/DDBJ whole genome shotgun (WGS) entry which is preliminary data.</text>
</comment>
<feature type="compositionally biased region" description="Basic residues" evidence="1">
    <location>
        <begin position="30"/>
        <end position="41"/>
    </location>
</feature>
<accession>A0A9Q1GI33</accession>
<feature type="compositionally biased region" description="Polar residues" evidence="1">
    <location>
        <begin position="80"/>
        <end position="96"/>
    </location>
</feature>
<proteinExistence type="predicted"/>
<name>A0A9Q1GI33_9CARY</name>
<sequence>MGSIINRHDNHNDQTQDPETSTAQTDTHRVLTRRRANRIQSHRNAQSNLGTHPEAQHNITFIPNIEGVVRNLRPDDVEPLSSTSRQPVPTSDQLSQDMQAGVVTALRQLSKSPPMQNPHRAEEVQNQRSYRSRRAFRDRAATRNPKRESAQSYRRYKERRGMKGDGYGAGYLSRRNGVPDRSPPSFLGSTAGEPIKQRAPQQNNMPMERQVVVPYATQSPFATSILVELVPKKFPL</sequence>
<evidence type="ECO:0000256" key="1">
    <source>
        <dbReference type="SAM" id="MobiDB-lite"/>
    </source>
</evidence>
<feature type="compositionally biased region" description="Basic and acidic residues" evidence="1">
    <location>
        <begin position="135"/>
        <end position="149"/>
    </location>
</feature>
<organism evidence="2 3">
    <name type="scientific">Carnegiea gigantea</name>
    <dbReference type="NCBI Taxonomy" id="171969"/>
    <lineage>
        <taxon>Eukaryota</taxon>
        <taxon>Viridiplantae</taxon>
        <taxon>Streptophyta</taxon>
        <taxon>Embryophyta</taxon>
        <taxon>Tracheophyta</taxon>
        <taxon>Spermatophyta</taxon>
        <taxon>Magnoliopsida</taxon>
        <taxon>eudicotyledons</taxon>
        <taxon>Gunneridae</taxon>
        <taxon>Pentapetalae</taxon>
        <taxon>Caryophyllales</taxon>
        <taxon>Cactineae</taxon>
        <taxon>Cactaceae</taxon>
        <taxon>Cactoideae</taxon>
        <taxon>Echinocereeae</taxon>
        <taxon>Carnegiea</taxon>
    </lineage>
</organism>
<dbReference type="Proteomes" id="UP001153076">
    <property type="component" value="Unassembled WGS sequence"/>
</dbReference>
<dbReference type="AlphaFoldDB" id="A0A9Q1GI33"/>
<feature type="region of interest" description="Disordered" evidence="1">
    <location>
        <begin position="75"/>
        <end position="96"/>
    </location>
</feature>
<keyword evidence="3" id="KW-1185">Reference proteome</keyword>
<feature type="compositionally biased region" description="Polar residues" evidence="1">
    <location>
        <begin position="15"/>
        <end position="25"/>
    </location>
</feature>
<gene>
    <name evidence="2" type="ORF">Cgig2_031353</name>
</gene>
<dbReference type="EMBL" id="JAKOGI010002728">
    <property type="protein sequence ID" value="KAJ8421432.1"/>
    <property type="molecule type" value="Genomic_DNA"/>
</dbReference>
<protein>
    <submittedName>
        <fullName evidence="2">Uncharacterized protein</fullName>
    </submittedName>
</protein>
<feature type="compositionally biased region" description="Basic and acidic residues" evidence="1">
    <location>
        <begin position="1"/>
        <end position="14"/>
    </location>
</feature>
<feature type="region of interest" description="Disordered" evidence="1">
    <location>
        <begin position="110"/>
        <end position="197"/>
    </location>
</feature>
<evidence type="ECO:0000313" key="3">
    <source>
        <dbReference type="Proteomes" id="UP001153076"/>
    </source>
</evidence>